<evidence type="ECO:0000256" key="4">
    <source>
        <dbReference type="SAM" id="MobiDB-lite"/>
    </source>
</evidence>
<dbReference type="RefSeq" id="XP_020130674.1">
    <property type="nucleotide sequence ID" value="XM_020272949.1"/>
</dbReference>
<protein>
    <submittedName>
        <fullName evidence="7">Pyruvate dehydrogenase protein x component</fullName>
    </submittedName>
</protein>
<dbReference type="Gene3D" id="2.40.50.100">
    <property type="match status" value="1"/>
</dbReference>
<accession>A0A1J9QZA2</accession>
<evidence type="ECO:0000313" key="7">
    <source>
        <dbReference type="EMBL" id="OJD34414.1"/>
    </source>
</evidence>
<dbReference type="FunFam" id="2.40.50.100:FF:000010">
    <property type="entry name" value="Acetyltransferase component of pyruvate dehydrogenase complex"/>
    <property type="match status" value="1"/>
</dbReference>
<dbReference type="OrthoDB" id="202158at2759"/>
<dbReference type="CDD" id="cd06849">
    <property type="entry name" value="lipoyl_domain"/>
    <property type="match status" value="1"/>
</dbReference>
<dbReference type="GeneID" id="31013209"/>
<organism evidence="7 8">
    <name type="scientific">Diplodia corticola</name>
    <dbReference type="NCBI Taxonomy" id="236234"/>
    <lineage>
        <taxon>Eukaryota</taxon>
        <taxon>Fungi</taxon>
        <taxon>Dikarya</taxon>
        <taxon>Ascomycota</taxon>
        <taxon>Pezizomycotina</taxon>
        <taxon>Dothideomycetes</taxon>
        <taxon>Dothideomycetes incertae sedis</taxon>
        <taxon>Botryosphaeriales</taxon>
        <taxon>Botryosphaeriaceae</taxon>
        <taxon>Diplodia</taxon>
    </lineage>
</organism>
<proteinExistence type="inferred from homology"/>
<reference evidence="7 8" key="1">
    <citation type="submission" date="2016-10" db="EMBL/GenBank/DDBJ databases">
        <title>Proteomics and genomics reveal pathogen-plant mechanisms compatible with a hemibiotrophic lifestyle of Diplodia corticola.</title>
        <authorList>
            <person name="Fernandes I."/>
            <person name="De Jonge R."/>
            <person name="Van De Peer Y."/>
            <person name="Devreese B."/>
            <person name="Alves A."/>
            <person name="Esteves A.C."/>
        </authorList>
    </citation>
    <scope>NUCLEOTIDE SEQUENCE [LARGE SCALE GENOMIC DNA]</scope>
    <source>
        <strain evidence="7 8">CBS 112549</strain>
    </source>
</reference>
<dbReference type="PANTHER" id="PTHR23151:SF82">
    <property type="entry name" value="PYRUVATE DEHYDROGENASE COMPLEX PROTEIN X COMPONENT, MITOCHONDRIAL"/>
    <property type="match status" value="1"/>
</dbReference>
<dbReference type="Pfam" id="PF00364">
    <property type="entry name" value="Biotin_lipoyl"/>
    <property type="match status" value="1"/>
</dbReference>
<keyword evidence="7" id="KW-0670">Pyruvate</keyword>
<feature type="region of interest" description="Disordered" evidence="4">
    <location>
        <begin position="128"/>
        <end position="166"/>
    </location>
</feature>
<dbReference type="EMBL" id="MNUE01000023">
    <property type="protein sequence ID" value="OJD34414.1"/>
    <property type="molecule type" value="Genomic_DNA"/>
</dbReference>
<feature type="compositionally biased region" description="Low complexity" evidence="4">
    <location>
        <begin position="151"/>
        <end position="166"/>
    </location>
</feature>
<evidence type="ECO:0000313" key="8">
    <source>
        <dbReference type="Proteomes" id="UP000183809"/>
    </source>
</evidence>
<dbReference type="InterPro" id="IPR011053">
    <property type="entry name" value="Single_hybrid_motif"/>
</dbReference>
<dbReference type="PANTHER" id="PTHR23151">
    <property type="entry name" value="DIHYDROLIPOAMIDE ACETYL/SUCCINYL-TRANSFERASE-RELATED"/>
    <property type="match status" value="1"/>
</dbReference>
<keyword evidence="8" id="KW-1185">Reference proteome</keyword>
<comment type="caution">
    <text evidence="7">The sequence shown here is derived from an EMBL/GenBank/DDBJ whole genome shotgun (WGS) entry which is preliminary data.</text>
</comment>
<dbReference type="InterPro" id="IPR003016">
    <property type="entry name" value="2-oxoA_DH_lipoyl-BS"/>
</dbReference>
<gene>
    <name evidence="7" type="ORF">BKCO1_23000140</name>
</gene>
<feature type="domain" description="Peripheral subunit-binding (PSBD)" evidence="6">
    <location>
        <begin position="172"/>
        <end position="212"/>
    </location>
</feature>
<dbReference type="GO" id="GO:0004742">
    <property type="term" value="F:dihydrolipoyllysine-residue acetyltransferase activity"/>
    <property type="evidence" value="ECO:0007669"/>
    <property type="project" value="TreeGrafter"/>
</dbReference>
<dbReference type="STRING" id="236234.A0A1J9QZA2"/>
<dbReference type="PROSITE" id="PS50968">
    <property type="entry name" value="BIOTINYL_LIPOYL"/>
    <property type="match status" value="1"/>
</dbReference>
<dbReference type="InterPro" id="IPR045257">
    <property type="entry name" value="E2/Pdx1"/>
</dbReference>
<dbReference type="SUPFAM" id="SSF51230">
    <property type="entry name" value="Single hybrid motif"/>
    <property type="match status" value="1"/>
</dbReference>
<evidence type="ECO:0000256" key="2">
    <source>
        <dbReference type="ARBA" id="ARBA00022823"/>
    </source>
</evidence>
<dbReference type="GO" id="GO:0045254">
    <property type="term" value="C:pyruvate dehydrogenase complex"/>
    <property type="evidence" value="ECO:0007669"/>
    <property type="project" value="InterPro"/>
</dbReference>
<dbReference type="GO" id="GO:0006086">
    <property type="term" value="P:pyruvate decarboxylation to acetyl-CoA"/>
    <property type="evidence" value="ECO:0007669"/>
    <property type="project" value="InterPro"/>
</dbReference>
<dbReference type="InterPro" id="IPR000089">
    <property type="entry name" value="Biotin_lipoyl"/>
</dbReference>
<name>A0A1J9QZA2_9PEZI</name>
<dbReference type="PROSITE" id="PS00189">
    <property type="entry name" value="LIPOYL"/>
    <property type="match status" value="1"/>
</dbReference>
<evidence type="ECO:0000259" key="6">
    <source>
        <dbReference type="PROSITE" id="PS51826"/>
    </source>
</evidence>
<dbReference type="Gene3D" id="4.10.320.10">
    <property type="entry name" value="E3-binding domain"/>
    <property type="match status" value="1"/>
</dbReference>
<dbReference type="SUPFAM" id="SSF47005">
    <property type="entry name" value="Peripheral subunit-binding domain of 2-oxo acid dehydrogenase complex"/>
    <property type="match status" value="1"/>
</dbReference>
<feature type="domain" description="Lipoyl-binding" evidence="5">
    <location>
        <begin position="37"/>
        <end position="113"/>
    </location>
</feature>
<dbReference type="InterPro" id="IPR004167">
    <property type="entry name" value="PSBD"/>
</dbReference>
<evidence type="ECO:0000256" key="1">
    <source>
        <dbReference type="ARBA" id="ARBA00007317"/>
    </source>
</evidence>
<keyword evidence="3" id="KW-0809">Transit peptide</keyword>
<evidence type="ECO:0000256" key="3">
    <source>
        <dbReference type="ARBA" id="ARBA00022946"/>
    </source>
</evidence>
<dbReference type="PROSITE" id="PS51826">
    <property type="entry name" value="PSBD"/>
    <property type="match status" value="1"/>
</dbReference>
<comment type="similarity">
    <text evidence="1">Belongs to the 2-oxoacid dehydrogenase family.</text>
</comment>
<evidence type="ECO:0000259" key="5">
    <source>
        <dbReference type="PROSITE" id="PS50968"/>
    </source>
</evidence>
<dbReference type="Proteomes" id="UP000183809">
    <property type="component" value="Unassembled WGS sequence"/>
</dbReference>
<keyword evidence="2" id="KW-0450">Lipoyl</keyword>
<dbReference type="InterPro" id="IPR036625">
    <property type="entry name" value="E3-bd_dom_sf"/>
</dbReference>
<dbReference type="AlphaFoldDB" id="A0A1J9QZA2"/>
<sequence>MASLSAACRLSARVAARQLPQNVARRGFRPAPASAAAHSFQMPALSPTMTEGNIASWKIKEGEAFSAGDVLLEIETDKAQMDVEAQDDGILAKITLGDGSKAVKVGQRIGVLADPGDDLSSLDIPAEDKAEQKPPAPKEPQPSEARQTSTPAPEGGKSAAAPPGKAVKQTYPLYPSVLYALRANGLAKEDADKIPATGPNGRLLKGDVLAYAGKLSEGAYASNLSKILAEKAHLDLSNIKAVQPKPPAAAPAAPAATKEPVPEPLTQVTLPINFKAVLECQKRLQDTLGVYLPLTDFVARATELANEALPRSKNAQPSADELFNAIVGTDKIPTTSRGHFIPEVSALPTLASKSAKASKPADIFDILAGKPVKTRSAKTAVPSASAIASPINVFSVSVPKGEEKRATVFLERVKVVLETQPGELVL</sequence>